<organism evidence="2 3">
    <name type="scientific">Roseibacillus ishigakijimensis</name>
    <dbReference type="NCBI Taxonomy" id="454146"/>
    <lineage>
        <taxon>Bacteria</taxon>
        <taxon>Pseudomonadati</taxon>
        <taxon>Verrucomicrobiota</taxon>
        <taxon>Verrucomicrobiia</taxon>
        <taxon>Verrucomicrobiales</taxon>
        <taxon>Verrucomicrobiaceae</taxon>
        <taxon>Roseibacillus</taxon>
    </lineage>
</organism>
<dbReference type="Proteomes" id="UP000604083">
    <property type="component" value="Unassembled WGS sequence"/>
</dbReference>
<keyword evidence="3" id="KW-1185">Reference proteome</keyword>
<dbReference type="AlphaFoldDB" id="A0A934RN39"/>
<comment type="caution">
    <text evidence="2">The sequence shown here is derived from an EMBL/GenBank/DDBJ whole genome shotgun (WGS) entry which is preliminary data.</text>
</comment>
<dbReference type="PROSITE" id="PS51257">
    <property type="entry name" value="PROKAR_LIPOPROTEIN"/>
    <property type="match status" value="1"/>
</dbReference>
<evidence type="ECO:0000259" key="1">
    <source>
        <dbReference type="Pfam" id="PF03190"/>
    </source>
</evidence>
<sequence length="736" mass="81617">MSRLLSLICLLPLLLTSCRDKTPAPSSESKKEESFFSTPVETVDQLKQNRLAEEPTVFLRSQAESAIHWQAWTPEVLSIAEKSQRLIFLCLGSGNHRESAQFVEHLATDHAGTLNEEFVPVLADTAVDPALALMSHQLSSEIGKPISFPFLLWLSHEGNPVGWAPLDNQSLESQLTGFRRAAEVVQAVQEKSKRYVIENSRRDNAQRLERIQKVYQDSFAEEENEMSRGMLFLTMQALTDLHDPLSHTFDNTGGIPPGNLLTTLGRLTDHPACPQRLREKTKEALVDASIHLVTSAVRDPLDGTFFARRGSHSFAVPVLSKEPETQAEMLSALASVPPHLEGERALRQLLASEEASPLTTRHVKLKKDGQLGYFWNVSDLQEFLSESEMKVAESAFELRSLGNVPKGDDPEGRFFRLNSLGLKRTDSELAEATGYSITEAEEILARLQEKLLAKRQERLAEHEALFVEDRVGLASLARQLTALTRAHQVAPEAAPLALIEKVGQTITSQYLHSGDQLWRFPHKDNLRAIPGSAFDYAVTLEALLAWHRLTWEEELLLTCQKLAHTLVSQFSDRNHFLTEQTKESPLHVFPVYGNQMIFGPSTWGTSYGALTHLQNLALAPEGTSEMLAAITPILQASLQRFPVIHTDFLHAAVSHLENRVLILSPTLEPSAMAELRGQLATAEFDAVRALPAPKSWPGLPQPEGKAAILLAGGEVVAEFASPEEILPALRQDLAER</sequence>
<dbReference type="PANTHER" id="PTHR42899:SF1">
    <property type="entry name" value="SPERMATOGENESIS-ASSOCIATED PROTEIN 20"/>
    <property type="match status" value="1"/>
</dbReference>
<dbReference type="InterPro" id="IPR024705">
    <property type="entry name" value="Ssp411"/>
</dbReference>
<protein>
    <submittedName>
        <fullName evidence="2">DUF255 domain-containing protein</fullName>
    </submittedName>
</protein>
<dbReference type="Pfam" id="PF03190">
    <property type="entry name" value="Thioredox_DsbH"/>
    <property type="match status" value="1"/>
</dbReference>
<dbReference type="InterPro" id="IPR004879">
    <property type="entry name" value="Ssp411-like_TRX"/>
</dbReference>
<name>A0A934RN39_9BACT</name>
<accession>A0A934RN39</accession>
<dbReference type="RefSeq" id="WP_200390138.1">
    <property type="nucleotide sequence ID" value="NZ_JAENIO010000002.1"/>
</dbReference>
<feature type="domain" description="Spermatogenesis-associated protein 20-like TRX" evidence="1">
    <location>
        <begin position="48"/>
        <end position="201"/>
    </location>
</feature>
<dbReference type="PANTHER" id="PTHR42899">
    <property type="entry name" value="SPERMATOGENESIS-ASSOCIATED PROTEIN 20"/>
    <property type="match status" value="1"/>
</dbReference>
<proteinExistence type="predicted"/>
<dbReference type="EMBL" id="JAENIO010000002">
    <property type="protein sequence ID" value="MBK1832707.1"/>
    <property type="molecule type" value="Genomic_DNA"/>
</dbReference>
<evidence type="ECO:0000313" key="3">
    <source>
        <dbReference type="Proteomes" id="UP000604083"/>
    </source>
</evidence>
<gene>
    <name evidence="2" type="ORF">JIN78_01425</name>
</gene>
<reference evidence="2" key="1">
    <citation type="submission" date="2021-01" db="EMBL/GenBank/DDBJ databases">
        <title>Modified the classification status of verrucomicrobia.</title>
        <authorList>
            <person name="Feng X."/>
        </authorList>
    </citation>
    <scope>NUCLEOTIDE SEQUENCE</scope>
    <source>
        <strain evidence="2">KCTC 12986</strain>
    </source>
</reference>
<evidence type="ECO:0000313" key="2">
    <source>
        <dbReference type="EMBL" id="MBK1832707.1"/>
    </source>
</evidence>
<dbReference type="Gene3D" id="3.40.30.10">
    <property type="entry name" value="Glutaredoxin"/>
    <property type="match status" value="1"/>
</dbReference>